<dbReference type="CDD" id="cd05141">
    <property type="entry name" value="Barstar_evA4336-like"/>
    <property type="match status" value="1"/>
</dbReference>
<gene>
    <name evidence="4" type="ORF">HUT08_06275</name>
</gene>
<reference evidence="4 5" key="1">
    <citation type="submission" date="2020-06" db="EMBL/GenBank/DDBJ databases">
        <title>Genome mining for natural products.</title>
        <authorList>
            <person name="Zhang B."/>
            <person name="Shi J."/>
            <person name="Ge H."/>
        </authorList>
    </citation>
    <scope>NUCLEOTIDE SEQUENCE [LARGE SCALE GENOMIC DNA]</scope>
    <source>
        <strain evidence="4 5">NA00687</strain>
    </source>
</reference>
<dbReference type="SUPFAM" id="SSF52038">
    <property type="entry name" value="Barstar-related"/>
    <property type="match status" value="1"/>
</dbReference>
<evidence type="ECO:0000259" key="3">
    <source>
        <dbReference type="Pfam" id="PF01337"/>
    </source>
</evidence>
<dbReference type="Pfam" id="PF01337">
    <property type="entry name" value="Barstar"/>
    <property type="match status" value="1"/>
</dbReference>
<dbReference type="Proteomes" id="UP000509303">
    <property type="component" value="Chromosome"/>
</dbReference>
<protein>
    <submittedName>
        <fullName evidence="4">Barstar family protein</fullName>
    </submittedName>
</protein>
<dbReference type="AlphaFoldDB" id="A0A7H8N461"/>
<accession>A0A7H8N461</accession>
<evidence type="ECO:0000256" key="2">
    <source>
        <dbReference type="SAM" id="MobiDB-lite"/>
    </source>
</evidence>
<evidence type="ECO:0000313" key="4">
    <source>
        <dbReference type="EMBL" id="QKW49212.1"/>
    </source>
</evidence>
<sequence length="113" mass="12914">MTASEPGTPRTGPHRAELDLDGVRDEPTFLDRCARDLALPQWFGHNWDALDDCLRDLSWWGRPSGYEIRIRGWQRFRAAAPETARTAADVLADAIEYWAPRDTPLTVTFDDQE</sequence>
<dbReference type="EMBL" id="CP054929">
    <property type="protein sequence ID" value="QKW49212.1"/>
    <property type="molecule type" value="Genomic_DNA"/>
</dbReference>
<dbReference type="RefSeq" id="WP_176160945.1">
    <property type="nucleotide sequence ID" value="NZ_CP054929.1"/>
</dbReference>
<comment type="similarity">
    <text evidence="1">Belongs to the barstar family.</text>
</comment>
<proteinExistence type="inferred from homology"/>
<feature type="region of interest" description="Disordered" evidence="2">
    <location>
        <begin position="1"/>
        <end position="21"/>
    </location>
</feature>
<dbReference type="InterPro" id="IPR000468">
    <property type="entry name" value="Barstar"/>
</dbReference>
<dbReference type="Gene3D" id="3.30.370.10">
    <property type="entry name" value="Barstar-like"/>
    <property type="match status" value="1"/>
</dbReference>
<name>A0A7H8N461_9ACTN</name>
<organism evidence="4 5">
    <name type="scientific">Streptomyces buecherae</name>
    <dbReference type="NCBI Taxonomy" id="2763006"/>
    <lineage>
        <taxon>Bacteria</taxon>
        <taxon>Bacillati</taxon>
        <taxon>Actinomycetota</taxon>
        <taxon>Actinomycetes</taxon>
        <taxon>Kitasatosporales</taxon>
        <taxon>Streptomycetaceae</taxon>
        <taxon>Streptomyces</taxon>
    </lineage>
</organism>
<evidence type="ECO:0000313" key="5">
    <source>
        <dbReference type="Proteomes" id="UP000509303"/>
    </source>
</evidence>
<feature type="domain" description="Barstar (barnase inhibitor)" evidence="3">
    <location>
        <begin position="16"/>
        <end position="109"/>
    </location>
</feature>
<evidence type="ECO:0000256" key="1">
    <source>
        <dbReference type="ARBA" id="ARBA00006845"/>
    </source>
</evidence>
<dbReference type="InterPro" id="IPR035905">
    <property type="entry name" value="Barstar-like_sf"/>
</dbReference>
<keyword evidence="5" id="KW-1185">Reference proteome</keyword>